<dbReference type="Pfam" id="PF13564">
    <property type="entry name" value="DoxX_2"/>
    <property type="match status" value="1"/>
</dbReference>
<organism evidence="6 7">
    <name type="scientific">Dinghuibacter silviterrae</name>
    <dbReference type="NCBI Taxonomy" id="1539049"/>
    <lineage>
        <taxon>Bacteria</taxon>
        <taxon>Pseudomonadati</taxon>
        <taxon>Bacteroidota</taxon>
        <taxon>Chitinophagia</taxon>
        <taxon>Chitinophagales</taxon>
        <taxon>Chitinophagaceae</taxon>
        <taxon>Dinghuibacter</taxon>
    </lineage>
</organism>
<feature type="transmembrane region" description="Helical" evidence="5">
    <location>
        <begin position="94"/>
        <end position="112"/>
    </location>
</feature>
<feature type="transmembrane region" description="Helical" evidence="5">
    <location>
        <begin position="9"/>
        <end position="27"/>
    </location>
</feature>
<dbReference type="OrthoDB" id="677659at2"/>
<reference evidence="6 7" key="1">
    <citation type="submission" date="2019-03" db="EMBL/GenBank/DDBJ databases">
        <title>Genomic Encyclopedia of Type Strains, Phase IV (KMG-IV): sequencing the most valuable type-strain genomes for metagenomic binning, comparative biology and taxonomic classification.</title>
        <authorList>
            <person name="Goeker M."/>
        </authorList>
    </citation>
    <scope>NUCLEOTIDE SEQUENCE [LARGE SCALE GENOMIC DNA]</scope>
    <source>
        <strain evidence="6 7">DSM 100059</strain>
    </source>
</reference>
<dbReference type="InterPro" id="IPR032808">
    <property type="entry name" value="DoxX"/>
</dbReference>
<dbReference type="RefSeq" id="WP_133994748.1">
    <property type="nucleotide sequence ID" value="NZ_SODV01000001.1"/>
</dbReference>
<keyword evidence="4 5" id="KW-0472">Membrane</keyword>
<comment type="caution">
    <text evidence="6">The sequence shown here is derived from an EMBL/GenBank/DDBJ whole genome shotgun (WGS) entry which is preliminary data.</text>
</comment>
<protein>
    <submittedName>
        <fullName evidence="6">DoxX-like protein</fullName>
    </submittedName>
</protein>
<evidence type="ECO:0000256" key="2">
    <source>
        <dbReference type="ARBA" id="ARBA00022692"/>
    </source>
</evidence>
<evidence type="ECO:0000256" key="3">
    <source>
        <dbReference type="ARBA" id="ARBA00022989"/>
    </source>
</evidence>
<feature type="transmembrane region" description="Helical" evidence="5">
    <location>
        <begin position="70"/>
        <end position="88"/>
    </location>
</feature>
<comment type="subcellular location">
    <subcellularLocation>
        <location evidence="1">Membrane</location>
        <topology evidence="1">Multi-pass membrane protein</topology>
    </subcellularLocation>
</comment>
<gene>
    <name evidence="6" type="ORF">EDB95_3172</name>
</gene>
<proteinExistence type="predicted"/>
<evidence type="ECO:0000256" key="5">
    <source>
        <dbReference type="SAM" id="Phobius"/>
    </source>
</evidence>
<keyword evidence="3 5" id="KW-1133">Transmembrane helix</keyword>
<evidence type="ECO:0000256" key="4">
    <source>
        <dbReference type="ARBA" id="ARBA00023136"/>
    </source>
</evidence>
<dbReference type="GO" id="GO:0016020">
    <property type="term" value="C:membrane"/>
    <property type="evidence" value="ECO:0007669"/>
    <property type="project" value="UniProtKB-SubCell"/>
</dbReference>
<name>A0A4R8DUQ3_9BACT</name>
<dbReference type="EMBL" id="SODV01000001">
    <property type="protein sequence ID" value="TDX02122.1"/>
    <property type="molecule type" value="Genomic_DNA"/>
</dbReference>
<dbReference type="AlphaFoldDB" id="A0A4R8DUQ3"/>
<sequence length="123" mass="13268">MSGKTTKTIGWILTIVLALFFGLTGMMKIMENSKIIEQTAAIGIDAGTARILGLIEILSLVLFVVPRTGIVGALLLMAYMGGVIATALQHHQPMVMFIFVEALIWVGAVLRFPELGQRLKGAQ</sequence>
<accession>A0A4R8DUQ3</accession>
<evidence type="ECO:0000313" key="7">
    <source>
        <dbReference type="Proteomes" id="UP000294498"/>
    </source>
</evidence>
<feature type="transmembrane region" description="Helical" evidence="5">
    <location>
        <begin position="47"/>
        <end position="65"/>
    </location>
</feature>
<evidence type="ECO:0000256" key="1">
    <source>
        <dbReference type="ARBA" id="ARBA00004141"/>
    </source>
</evidence>
<keyword evidence="7" id="KW-1185">Reference proteome</keyword>
<dbReference type="Proteomes" id="UP000294498">
    <property type="component" value="Unassembled WGS sequence"/>
</dbReference>
<evidence type="ECO:0000313" key="6">
    <source>
        <dbReference type="EMBL" id="TDX02122.1"/>
    </source>
</evidence>
<keyword evidence="2 5" id="KW-0812">Transmembrane</keyword>